<feature type="region of interest" description="Disordered" evidence="8">
    <location>
        <begin position="389"/>
        <end position="432"/>
    </location>
</feature>
<sequence>MNAQAAQIQTGFPSVAPNHHHHHHHHQQQLPSHSQPNQPQLTEERSRGRRRSRDDADGLKIEDGVDGDVQNFDPASGAPSRKRRRSRKGLDKKFECPDQGCGKSYSRAEHLYRHQLNHNPKQIFSCDFPECRRSFVRQDLCTRHKERHTARGSQLQRKDAFMHNMNPFPTARPLDAAKGGEKFDTSPDSGVLQVDSADNKSHLGQSGSSGSGALGTFSPSSDKSSATMVGSNVSNGSAAADIQPQVQSQRSDSANVKLDRSNSSHGESNPQSFELSHLSQSPRTIRPSFDRNRHPSFGSMDTIHHQMHSQNDTGGFVRPTLQTSIAPNLHTISLSSPYSASTPAISQSYITHGHGQLNSGPLVGPHHGSVQGSHNTFLQSQSMAPLSLPPPGYPTMSQTTSSGASDTTFSTSPPTTSSSVDQGAAGAPIASSAGLPESTMIETINAPYSIPVFGGEGYNRSPFTMADDFAAWLFSEQHHNATTLSPTRQSLSGANSFVDNHPSMPYHHGYFVGCDPALGGYYPQAMPPQHPMSVTSILDTSVPESLLSEEKRQSLLDLIEMRFNETDHAPVARQKEALFDGTRDDENHVLSLRMMQTYIGSFWYHVHPQLPILHKPTFVADKTQNLLLIAIMAIGASCLDKMHGHTITQAAADLSGFLAWHLRWEIFSDSDFRPPAKLWVFQALLLLEIYEKMYSTRALHERAHIHHATTITLMRRGSSLIGKAGLESPPSVRDDRQGNGANGSSHSAGSTTPDEWWNHWITNEATRRVAFAAFVTDSTHATMFGHSAVMVAHEMRLPLPCDEALWSATSSAEVGRVEAILHANGVKTTTFLDGLKKTLNGQNVRTNSFGRTILMAGLLSVSWHMNQRDLQVSSLGVLHALGGRDKWRGALTRAFDFWKADFDKSLAQLNSDSDSGQFNYFNSLQDTNIFESRNVLHHLAHMAMHVDIVDCQIFAGAGRLLGRAIGPQDYSSAQRRMKEWAPTARARDATFYAVRFLSQVLLPGNQNIPGGASSDYYSARDDFLLNRPWVLYFAALIVWSYGYALDGPVSTPESQLITPIQKRNDMCAFLQKIGGVQSPEELCSLSGRNECVGLLLVLRDMFKRTRWELLHEAANLLTTCAEMLTGSN</sequence>
<feature type="compositionally biased region" description="Basic and acidic residues" evidence="8">
    <location>
        <begin position="42"/>
        <end position="63"/>
    </location>
</feature>
<dbReference type="GO" id="GO:0000785">
    <property type="term" value="C:chromatin"/>
    <property type="evidence" value="ECO:0007669"/>
    <property type="project" value="TreeGrafter"/>
</dbReference>
<dbReference type="PROSITE" id="PS00028">
    <property type="entry name" value="ZINC_FINGER_C2H2_1"/>
    <property type="match status" value="2"/>
</dbReference>
<keyword evidence="2" id="KW-0479">Metal-binding</keyword>
<dbReference type="PROSITE" id="PS50157">
    <property type="entry name" value="ZINC_FINGER_C2H2_2"/>
    <property type="match status" value="2"/>
</dbReference>
<dbReference type="GO" id="GO:0000978">
    <property type="term" value="F:RNA polymerase II cis-regulatory region sequence-specific DNA binding"/>
    <property type="evidence" value="ECO:0007669"/>
    <property type="project" value="InterPro"/>
</dbReference>
<keyword evidence="4 7" id="KW-0863">Zinc-finger</keyword>
<dbReference type="SUPFAM" id="SSF57667">
    <property type="entry name" value="beta-beta-alpha zinc fingers"/>
    <property type="match status" value="1"/>
</dbReference>
<feature type="region of interest" description="Disordered" evidence="8">
    <location>
        <begin position="1"/>
        <end position="99"/>
    </location>
</feature>
<evidence type="ECO:0000256" key="2">
    <source>
        <dbReference type="ARBA" id="ARBA00022723"/>
    </source>
</evidence>
<dbReference type="Proteomes" id="UP000698800">
    <property type="component" value="Unassembled WGS sequence"/>
</dbReference>
<feature type="compositionally biased region" description="Low complexity" evidence="8">
    <location>
        <begin position="407"/>
        <end position="432"/>
    </location>
</feature>
<evidence type="ECO:0000256" key="4">
    <source>
        <dbReference type="ARBA" id="ARBA00022771"/>
    </source>
</evidence>
<dbReference type="GO" id="GO:0006351">
    <property type="term" value="P:DNA-templated transcription"/>
    <property type="evidence" value="ECO:0007669"/>
    <property type="project" value="InterPro"/>
</dbReference>
<dbReference type="CDD" id="cd12148">
    <property type="entry name" value="fungal_TF_MHR"/>
    <property type="match status" value="1"/>
</dbReference>
<evidence type="ECO:0000256" key="1">
    <source>
        <dbReference type="ARBA" id="ARBA00004123"/>
    </source>
</evidence>
<dbReference type="Gene3D" id="3.30.160.60">
    <property type="entry name" value="Classic Zinc Finger"/>
    <property type="match status" value="1"/>
</dbReference>
<keyword evidence="3" id="KW-0677">Repeat</keyword>
<evidence type="ECO:0000313" key="10">
    <source>
        <dbReference type="EMBL" id="KAH0536136.1"/>
    </source>
</evidence>
<keyword evidence="11" id="KW-1185">Reference proteome</keyword>
<dbReference type="GO" id="GO:0000981">
    <property type="term" value="F:DNA-binding transcription factor activity, RNA polymerase II-specific"/>
    <property type="evidence" value="ECO:0007669"/>
    <property type="project" value="InterPro"/>
</dbReference>
<dbReference type="GO" id="GO:0005634">
    <property type="term" value="C:nucleus"/>
    <property type="evidence" value="ECO:0007669"/>
    <property type="project" value="UniProtKB-SubCell"/>
</dbReference>
<accession>A0A9P8L0H1</accession>
<feature type="compositionally biased region" description="Polar residues" evidence="8">
    <location>
        <begin position="263"/>
        <end position="283"/>
    </location>
</feature>
<dbReference type="PANTHER" id="PTHR40626">
    <property type="entry name" value="MIP31509P"/>
    <property type="match status" value="1"/>
</dbReference>
<dbReference type="InterPro" id="IPR007219">
    <property type="entry name" value="XnlR_reg_dom"/>
</dbReference>
<feature type="region of interest" description="Disordered" evidence="8">
    <location>
        <begin position="164"/>
        <end position="299"/>
    </location>
</feature>
<evidence type="ECO:0000256" key="6">
    <source>
        <dbReference type="ARBA" id="ARBA00023242"/>
    </source>
</evidence>
<feature type="domain" description="C2H2-type" evidence="9">
    <location>
        <begin position="94"/>
        <end position="123"/>
    </location>
</feature>
<feature type="compositionally biased region" description="Polar residues" evidence="8">
    <location>
        <begin position="217"/>
        <end position="237"/>
    </location>
</feature>
<feature type="compositionally biased region" description="Polar residues" evidence="8">
    <location>
        <begin position="244"/>
        <end position="254"/>
    </location>
</feature>
<feature type="compositionally biased region" description="Polar residues" evidence="8">
    <location>
        <begin position="395"/>
        <end position="406"/>
    </location>
</feature>
<evidence type="ECO:0000256" key="8">
    <source>
        <dbReference type="SAM" id="MobiDB-lite"/>
    </source>
</evidence>
<dbReference type="PANTHER" id="PTHR40626:SF11">
    <property type="entry name" value="ZINC FINGER PROTEIN YPR022C"/>
    <property type="match status" value="1"/>
</dbReference>
<comment type="subcellular location">
    <subcellularLocation>
        <location evidence="1">Nucleus</location>
    </subcellularLocation>
</comment>
<feature type="region of interest" description="Disordered" evidence="8">
    <location>
        <begin position="724"/>
        <end position="755"/>
    </location>
</feature>
<keyword evidence="5" id="KW-0862">Zinc</keyword>
<dbReference type="Pfam" id="PF04082">
    <property type="entry name" value="Fungal_trans"/>
    <property type="match status" value="1"/>
</dbReference>
<dbReference type="SMART" id="SM00355">
    <property type="entry name" value="ZnF_C2H2"/>
    <property type="match status" value="2"/>
</dbReference>
<evidence type="ECO:0000256" key="5">
    <source>
        <dbReference type="ARBA" id="ARBA00022833"/>
    </source>
</evidence>
<evidence type="ECO:0000259" key="9">
    <source>
        <dbReference type="PROSITE" id="PS50157"/>
    </source>
</evidence>
<dbReference type="GO" id="GO:0008270">
    <property type="term" value="F:zinc ion binding"/>
    <property type="evidence" value="ECO:0007669"/>
    <property type="project" value="UniProtKB-KW"/>
</dbReference>
<dbReference type="InterPro" id="IPR036236">
    <property type="entry name" value="Znf_C2H2_sf"/>
</dbReference>
<dbReference type="AlphaFoldDB" id="A0A9P8L0H1"/>
<dbReference type="InterPro" id="IPR051059">
    <property type="entry name" value="VerF-like"/>
</dbReference>
<proteinExistence type="predicted"/>
<feature type="compositionally biased region" description="Low complexity" evidence="8">
    <location>
        <begin position="28"/>
        <end position="41"/>
    </location>
</feature>
<feature type="compositionally biased region" description="Polar residues" evidence="8">
    <location>
        <begin position="1"/>
        <end position="12"/>
    </location>
</feature>
<evidence type="ECO:0000256" key="3">
    <source>
        <dbReference type="ARBA" id="ARBA00022737"/>
    </source>
</evidence>
<comment type="caution">
    <text evidence="10">The sequence shown here is derived from an EMBL/GenBank/DDBJ whole genome shotgun (WGS) entry which is preliminary data.</text>
</comment>
<reference evidence="10" key="1">
    <citation type="submission" date="2021-03" db="EMBL/GenBank/DDBJ databases">
        <title>Comparative genomics and phylogenomic investigation of the class Geoglossomycetes provide insights into ecological specialization and systematics.</title>
        <authorList>
            <person name="Melie T."/>
            <person name="Pirro S."/>
            <person name="Miller A.N."/>
            <person name="Quandt A."/>
        </authorList>
    </citation>
    <scope>NUCLEOTIDE SEQUENCE</scope>
    <source>
        <strain evidence="10">GBOQ0MN5Z8</strain>
    </source>
</reference>
<dbReference type="OrthoDB" id="427030at2759"/>
<dbReference type="EMBL" id="JAGHQL010000231">
    <property type="protein sequence ID" value="KAH0536136.1"/>
    <property type="molecule type" value="Genomic_DNA"/>
</dbReference>
<dbReference type="InterPro" id="IPR013087">
    <property type="entry name" value="Znf_C2H2_type"/>
</dbReference>
<gene>
    <name evidence="10" type="ORF">FGG08_006958</name>
</gene>
<feature type="domain" description="C2H2-type" evidence="9">
    <location>
        <begin position="124"/>
        <end position="153"/>
    </location>
</feature>
<feature type="compositionally biased region" description="Basic residues" evidence="8">
    <location>
        <begin position="18"/>
        <end position="27"/>
    </location>
</feature>
<protein>
    <recommendedName>
        <fullName evidence="9">C2H2-type domain-containing protein</fullName>
    </recommendedName>
</protein>
<feature type="compositionally biased region" description="Low complexity" evidence="8">
    <location>
        <begin position="738"/>
        <end position="750"/>
    </location>
</feature>
<organism evidence="10 11">
    <name type="scientific">Glutinoglossum americanum</name>
    <dbReference type="NCBI Taxonomy" id="1670608"/>
    <lineage>
        <taxon>Eukaryota</taxon>
        <taxon>Fungi</taxon>
        <taxon>Dikarya</taxon>
        <taxon>Ascomycota</taxon>
        <taxon>Pezizomycotina</taxon>
        <taxon>Geoglossomycetes</taxon>
        <taxon>Geoglossales</taxon>
        <taxon>Geoglossaceae</taxon>
        <taxon>Glutinoglossum</taxon>
    </lineage>
</organism>
<evidence type="ECO:0000313" key="11">
    <source>
        <dbReference type="Proteomes" id="UP000698800"/>
    </source>
</evidence>
<dbReference type="Pfam" id="PF00096">
    <property type="entry name" value="zf-C2H2"/>
    <property type="match status" value="1"/>
</dbReference>
<keyword evidence="6" id="KW-0539">Nucleus</keyword>
<evidence type="ECO:0000256" key="7">
    <source>
        <dbReference type="PROSITE-ProRule" id="PRU00042"/>
    </source>
</evidence>
<name>A0A9P8L0H1_9PEZI</name>